<accession>A0A060JLS0</accession>
<keyword evidence="4 6" id="KW-1133">Transmembrane helix</keyword>
<evidence type="ECO:0000256" key="3">
    <source>
        <dbReference type="ARBA" id="ARBA00022692"/>
    </source>
</evidence>
<comment type="similarity">
    <text evidence="6">Belongs to the inorganic phosphate transporter (PiT) (TC 2.A.20) family.</text>
</comment>
<name>A0A060JLS0_9MICO</name>
<evidence type="ECO:0000256" key="6">
    <source>
        <dbReference type="RuleBase" id="RU363058"/>
    </source>
</evidence>
<dbReference type="PATRIC" id="fig|529884.3.peg.331"/>
<dbReference type="PANTHER" id="PTHR11101">
    <property type="entry name" value="PHOSPHATE TRANSPORTER"/>
    <property type="match status" value="1"/>
</dbReference>
<feature type="transmembrane region" description="Helical" evidence="6">
    <location>
        <begin position="340"/>
        <end position="359"/>
    </location>
</feature>
<evidence type="ECO:0000256" key="2">
    <source>
        <dbReference type="ARBA" id="ARBA00022448"/>
    </source>
</evidence>
<dbReference type="EMBL" id="CP007490">
    <property type="protein sequence ID" value="AIC47169.1"/>
    <property type="molecule type" value="Genomic_DNA"/>
</dbReference>
<feature type="transmembrane region" description="Helical" evidence="6">
    <location>
        <begin position="314"/>
        <end position="334"/>
    </location>
</feature>
<evidence type="ECO:0000313" key="9">
    <source>
        <dbReference type="Proteomes" id="UP000067708"/>
    </source>
</evidence>
<dbReference type="STRING" id="529884.Rhola_00003470"/>
<evidence type="ECO:0000313" key="8">
    <source>
        <dbReference type="EMBL" id="AIC47169.1"/>
    </source>
</evidence>
<keyword evidence="2 6" id="KW-0813">Transport</keyword>
<feature type="compositionally biased region" description="Low complexity" evidence="7">
    <location>
        <begin position="410"/>
        <end position="420"/>
    </location>
</feature>
<dbReference type="KEGG" id="rla:Rhola_00003470"/>
<reference evidence="8 9" key="1">
    <citation type="journal article" date="2014" name="Int. J. Syst. Evol. Microbiol.">
        <title>Rhodoluna lacicola gen. nov., sp. nov., a planktonic freshwater bacterium with stream-lined genome.</title>
        <authorList>
            <person name="Hahn M."/>
            <person name="Schmidt J."/>
            <person name="Taipale S.J."/>
            <person name="Doolittle W.F."/>
            <person name="Koll U."/>
        </authorList>
    </citation>
    <scope>NUCLEOTIDE SEQUENCE [LARGE SCALE GENOMIC DNA]</scope>
    <source>
        <strain evidence="8 9">MWH-Ta8</strain>
    </source>
</reference>
<keyword evidence="6" id="KW-0592">Phosphate transport</keyword>
<evidence type="ECO:0000256" key="1">
    <source>
        <dbReference type="ARBA" id="ARBA00004141"/>
    </source>
</evidence>
<evidence type="ECO:0000256" key="4">
    <source>
        <dbReference type="ARBA" id="ARBA00022989"/>
    </source>
</evidence>
<dbReference type="Proteomes" id="UP000067708">
    <property type="component" value="Chromosome"/>
</dbReference>
<feature type="transmembrane region" description="Helical" evidence="6">
    <location>
        <begin position="45"/>
        <end position="69"/>
    </location>
</feature>
<feature type="transmembrane region" description="Helical" evidence="6">
    <location>
        <begin position="81"/>
        <end position="101"/>
    </location>
</feature>
<dbReference type="OrthoDB" id="9779554at2"/>
<evidence type="ECO:0000256" key="7">
    <source>
        <dbReference type="SAM" id="MobiDB-lite"/>
    </source>
</evidence>
<dbReference type="Pfam" id="PF01384">
    <property type="entry name" value="PHO4"/>
    <property type="match status" value="1"/>
</dbReference>
<feature type="compositionally biased region" description="Basic residues" evidence="7">
    <location>
        <begin position="397"/>
        <end position="409"/>
    </location>
</feature>
<organism evidence="8 9">
    <name type="scientific">Rhodoluna lacicola</name>
    <dbReference type="NCBI Taxonomy" id="529884"/>
    <lineage>
        <taxon>Bacteria</taxon>
        <taxon>Bacillati</taxon>
        <taxon>Actinomycetota</taxon>
        <taxon>Actinomycetes</taxon>
        <taxon>Micrococcales</taxon>
        <taxon>Microbacteriaceae</taxon>
        <taxon>Luna cluster</taxon>
        <taxon>Luna-1 subcluster</taxon>
        <taxon>Rhodoluna</taxon>
    </lineage>
</organism>
<feature type="transmembrane region" description="Helical" evidence="6">
    <location>
        <begin position="107"/>
        <end position="128"/>
    </location>
</feature>
<keyword evidence="5 6" id="KW-0472">Membrane</keyword>
<dbReference type="GO" id="GO:0016020">
    <property type="term" value="C:membrane"/>
    <property type="evidence" value="ECO:0007669"/>
    <property type="project" value="UniProtKB-SubCell"/>
</dbReference>
<proteinExistence type="inferred from homology"/>
<dbReference type="AlphaFoldDB" id="A0A060JLS0"/>
<protein>
    <recommendedName>
        <fullName evidence="6">Phosphate transporter</fullName>
    </recommendedName>
</protein>
<feature type="transmembrane region" description="Helical" evidence="6">
    <location>
        <begin position="225"/>
        <end position="247"/>
    </location>
</feature>
<gene>
    <name evidence="8" type="ORF">Rhola_00003470</name>
</gene>
<comment type="subcellular location">
    <subcellularLocation>
        <location evidence="1 6">Membrane</location>
        <topology evidence="1 6">Multi-pass membrane protein</topology>
    </subcellularLocation>
</comment>
<dbReference type="GO" id="GO:0035435">
    <property type="term" value="P:phosphate ion transmembrane transport"/>
    <property type="evidence" value="ECO:0007669"/>
    <property type="project" value="TreeGrafter"/>
</dbReference>
<keyword evidence="3 6" id="KW-0812">Transmembrane</keyword>
<dbReference type="RefSeq" id="WP_038501954.1">
    <property type="nucleotide sequence ID" value="NZ_CP007490.1"/>
</dbReference>
<dbReference type="PANTHER" id="PTHR11101:SF54">
    <property type="entry name" value="LOW-AFFINITY INORGANIC PHOSPHATE TRANSPORTER-RELATED"/>
    <property type="match status" value="1"/>
</dbReference>
<dbReference type="HOGENOM" id="CLU_015355_1_0_11"/>
<dbReference type="GO" id="GO:0005315">
    <property type="term" value="F:phosphate transmembrane transporter activity"/>
    <property type="evidence" value="ECO:0007669"/>
    <property type="project" value="InterPro"/>
</dbReference>
<dbReference type="InterPro" id="IPR001204">
    <property type="entry name" value="Phos_transporter"/>
</dbReference>
<dbReference type="eggNOG" id="COG0306">
    <property type="taxonomic scope" value="Bacteria"/>
</dbReference>
<evidence type="ECO:0000256" key="5">
    <source>
        <dbReference type="ARBA" id="ARBA00023136"/>
    </source>
</evidence>
<feature type="transmembrane region" description="Helical" evidence="6">
    <location>
        <begin position="135"/>
        <end position="158"/>
    </location>
</feature>
<feature type="region of interest" description="Disordered" evidence="7">
    <location>
        <begin position="392"/>
        <end position="420"/>
    </location>
</feature>
<sequence>MDPILIVALVVGLALFFDFTNGFHDTANSSATAIATGALKPKTAVLIAAIMNFVGAFLSTAVAKAISVSLINEGIDIGPELVFAGLTGAILWNLTTWLLGLPSSSSHALFGGLVGAALAFAGVAAINFPAVLEKVVFPALFAPVIAGLAAFLATRIAYLMTARSQSSRKATGIGTGRSNFKVGQVFTSSLVALSHGTNDAQKTMGVITLVLVAAGLQPTGDHVEWWVIISAATAIAVGTYMGGWRIIKTMGSGLAEIKPAQGLAAEVATASTILASSNLGFALSTTQVASGGVMGAGLGRKGGAVRWNKAGQVVTGWLFTLPAAGAVGALSAFLVMSGPFGIIADLILVVSVSIAIFQISRRNRINHSNVLSEVEGASEVIASPRQVRKAAAEAKKKASKKVTAKKAPKKSAATKSKGGK</sequence>
<keyword evidence="9" id="KW-1185">Reference proteome</keyword>